<keyword evidence="5" id="KW-0378">Hydrolase</keyword>
<sequence length="64" mass="7108">MSEIKARQLLTELQTAGFYETRITGDHHRLTDGKGHDVTMNDSRLSDTLKPGTVAAIRRQAGLK</sequence>
<comment type="similarity">
    <text evidence="1">Belongs to the HicA mRNA interferase family.</text>
</comment>
<name>A0A0R1GQ30_9LACO</name>
<proteinExistence type="inferred from homology"/>
<evidence type="ECO:0000256" key="3">
    <source>
        <dbReference type="ARBA" id="ARBA00022722"/>
    </source>
</evidence>
<evidence type="ECO:0000256" key="5">
    <source>
        <dbReference type="ARBA" id="ARBA00022801"/>
    </source>
</evidence>
<keyword evidence="4" id="KW-0255">Endonuclease</keyword>
<dbReference type="Gene3D" id="3.30.920.30">
    <property type="entry name" value="Hypothetical protein"/>
    <property type="match status" value="1"/>
</dbReference>
<dbReference type="PATRIC" id="fig|1423726.3.peg.85"/>
<keyword evidence="3" id="KW-0540">Nuclease</keyword>
<keyword evidence="9" id="KW-1185">Reference proteome</keyword>
<dbReference type="GO" id="GO:0003729">
    <property type="term" value="F:mRNA binding"/>
    <property type="evidence" value="ECO:0007669"/>
    <property type="project" value="InterPro"/>
</dbReference>
<dbReference type="GO" id="GO:0004519">
    <property type="term" value="F:endonuclease activity"/>
    <property type="evidence" value="ECO:0007669"/>
    <property type="project" value="UniProtKB-KW"/>
</dbReference>
<keyword evidence="6" id="KW-0694">RNA-binding</keyword>
<dbReference type="AlphaFoldDB" id="A0A0R1GQ30"/>
<evidence type="ECO:0000313" key="8">
    <source>
        <dbReference type="EMBL" id="KRK36032.1"/>
    </source>
</evidence>
<dbReference type="Proteomes" id="UP000051461">
    <property type="component" value="Unassembled WGS sequence"/>
</dbReference>
<protein>
    <recommendedName>
        <fullName evidence="10">Addiction module toxin, HicA family</fullName>
    </recommendedName>
</protein>
<evidence type="ECO:0000256" key="7">
    <source>
        <dbReference type="ARBA" id="ARBA00023016"/>
    </source>
</evidence>
<evidence type="ECO:0000256" key="2">
    <source>
        <dbReference type="ARBA" id="ARBA00022649"/>
    </source>
</evidence>
<dbReference type="Pfam" id="PF07927">
    <property type="entry name" value="HicA_toxin"/>
    <property type="match status" value="1"/>
</dbReference>
<dbReference type="InterPro" id="IPR038570">
    <property type="entry name" value="HicA_sf"/>
</dbReference>
<evidence type="ECO:0000256" key="4">
    <source>
        <dbReference type="ARBA" id="ARBA00022759"/>
    </source>
</evidence>
<reference evidence="8 9" key="1">
    <citation type="journal article" date="2015" name="Genome Announc.">
        <title>Expanding the biotechnology potential of lactobacilli through comparative genomics of 213 strains and associated genera.</title>
        <authorList>
            <person name="Sun Z."/>
            <person name="Harris H.M."/>
            <person name="McCann A."/>
            <person name="Guo C."/>
            <person name="Argimon S."/>
            <person name="Zhang W."/>
            <person name="Yang X."/>
            <person name="Jeffery I.B."/>
            <person name="Cooney J.C."/>
            <person name="Kagawa T.F."/>
            <person name="Liu W."/>
            <person name="Song Y."/>
            <person name="Salvetti E."/>
            <person name="Wrobel A."/>
            <person name="Rasinkangas P."/>
            <person name="Parkhill J."/>
            <person name="Rea M.C."/>
            <person name="O'Sullivan O."/>
            <person name="Ritari J."/>
            <person name="Douillard F.P."/>
            <person name="Paul Ross R."/>
            <person name="Yang R."/>
            <person name="Briner A.E."/>
            <person name="Felis G.E."/>
            <person name="de Vos W.M."/>
            <person name="Barrangou R."/>
            <person name="Klaenhammer T.R."/>
            <person name="Caufield P.W."/>
            <person name="Cui Y."/>
            <person name="Zhang H."/>
            <person name="O'Toole P.W."/>
        </authorList>
    </citation>
    <scope>NUCLEOTIDE SEQUENCE [LARGE SCALE GENOMIC DNA]</scope>
    <source>
        <strain evidence="8 9">DSM 20003</strain>
    </source>
</reference>
<evidence type="ECO:0000313" key="9">
    <source>
        <dbReference type="Proteomes" id="UP000051461"/>
    </source>
</evidence>
<dbReference type="EMBL" id="AZDA01000072">
    <property type="protein sequence ID" value="KRK36032.1"/>
    <property type="molecule type" value="Genomic_DNA"/>
</dbReference>
<evidence type="ECO:0008006" key="10">
    <source>
        <dbReference type="Google" id="ProtNLM"/>
    </source>
</evidence>
<dbReference type="STRING" id="1423726.FC07_GL000078"/>
<dbReference type="InterPro" id="IPR012933">
    <property type="entry name" value="HicA_mRNA_interferase"/>
</dbReference>
<gene>
    <name evidence="8" type="ORF">FC07_GL000078</name>
</gene>
<keyword evidence="7" id="KW-0346">Stress response</keyword>
<dbReference type="OrthoDB" id="286048at2"/>
<organism evidence="8 9">
    <name type="scientific">Loigolactobacillus bifermentans DSM 20003</name>
    <dbReference type="NCBI Taxonomy" id="1423726"/>
    <lineage>
        <taxon>Bacteria</taxon>
        <taxon>Bacillati</taxon>
        <taxon>Bacillota</taxon>
        <taxon>Bacilli</taxon>
        <taxon>Lactobacillales</taxon>
        <taxon>Lactobacillaceae</taxon>
        <taxon>Loigolactobacillus</taxon>
    </lineage>
</organism>
<evidence type="ECO:0000256" key="1">
    <source>
        <dbReference type="ARBA" id="ARBA00006620"/>
    </source>
</evidence>
<dbReference type="RefSeq" id="WP_057904679.1">
    <property type="nucleotide sequence ID" value="NZ_AZDA01000072.1"/>
</dbReference>
<dbReference type="GO" id="GO:0016787">
    <property type="term" value="F:hydrolase activity"/>
    <property type="evidence" value="ECO:0007669"/>
    <property type="project" value="UniProtKB-KW"/>
</dbReference>
<evidence type="ECO:0000256" key="6">
    <source>
        <dbReference type="ARBA" id="ARBA00022884"/>
    </source>
</evidence>
<keyword evidence="2" id="KW-1277">Toxin-antitoxin system</keyword>
<comment type="caution">
    <text evidence="8">The sequence shown here is derived from an EMBL/GenBank/DDBJ whole genome shotgun (WGS) entry which is preliminary data.</text>
</comment>
<accession>A0A0R1GQ30</accession>
<dbReference type="SUPFAM" id="SSF54786">
    <property type="entry name" value="YcfA/nrd intein domain"/>
    <property type="match status" value="1"/>
</dbReference>